<protein>
    <recommendedName>
        <fullName evidence="4">SGNH hydrolase-type esterase domain-containing protein</fullName>
    </recommendedName>
</protein>
<evidence type="ECO:0000313" key="2">
    <source>
        <dbReference type="EMBL" id="KAH7028739.1"/>
    </source>
</evidence>
<feature type="region of interest" description="Disordered" evidence="1">
    <location>
        <begin position="1"/>
        <end position="86"/>
    </location>
</feature>
<sequence>MGGSHKTAPRKAKDSKSTRSTRPSGTESTKDSSRSSRAQASMSTSAASQVCLPNSLCAPTRHPFTRIPTPRGRPPRHKPPLCPTTIRTKPSIITAISPAIHSTPRPTPASTPTAAIPTATPTRTLQRCKATTFLVWARAFDHDHDDEDDRNEGRASLISTTGMFLPLVPRPRGVAGALAVPEDNNDTISSLDPVDTEGSVLEALTKRATDPANLGWINKWAAVGDSYTAGIGSGVPLGKTGVLRLSSYSLNAHTNYGCRPPPTSSLSSAAGSPSRLLLKSGMLCS</sequence>
<feature type="compositionally biased region" description="Polar residues" evidence="1">
    <location>
        <begin position="18"/>
        <end position="27"/>
    </location>
</feature>
<name>A0A9P8Y1J9_9PEZI</name>
<evidence type="ECO:0000313" key="3">
    <source>
        <dbReference type="Proteomes" id="UP000756346"/>
    </source>
</evidence>
<dbReference type="RefSeq" id="XP_046011027.1">
    <property type="nucleotide sequence ID" value="XM_046162595.1"/>
</dbReference>
<dbReference type="Proteomes" id="UP000756346">
    <property type="component" value="Unassembled WGS sequence"/>
</dbReference>
<reference evidence="2" key="1">
    <citation type="journal article" date="2021" name="Nat. Commun.">
        <title>Genetic determinants of endophytism in the Arabidopsis root mycobiome.</title>
        <authorList>
            <person name="Mesny F."/>
            <person name="Miyauchi S."/>
            <person name="Thiergart T."/>
            <person name="Pickel B."/>
            <person name="Atanasova L."/>
            <person name="Karlsson M."/>
            <person name="Huettel B."/>
            <person name="Barry K.W."/>
            <person name="Haridas S."/>
            <person name="Chen C."/>
            <person name="Bauer D."/>
            <person name="Andreopoulos W."/>
            <person name="Pangilinan J."/>
            <person name="LaButti K."/>
            <person name="Riley R."/>
            <person name="Lipzen A."/>
            <person name="Clum A."/>
            <person name="Drula E."/>
            <person name="Henrissat B."/>
            <person name="Kohler A."/>
            <person name="Grigoriev I.V."/>
            <person name="Martin F.M."/>
            <person name="Hacquard S."/>
        </authorList>
    </citation>
    <scope>NUCLEOTIDE SEQUENCE</scope>
    <source>
        <strain evidence="2">MPI-CAGE-CH-0230</strain>
    </source>
</reference>
<dbReference type="GeneID" id="70192141"/>
<gene>
    <name evidence="2" type="ORF">B0I36DRAFT_431744</name>
</gene>
<organism evidence="2 3">
    <name type="scientific">Microdochium trichocladiopsis</name>
    <dbReference type="NCBI Taxonomy" id="1682393"/>
    <lineage>
        <taxon>Eukaryota</taxon>
        <taxon>Fungi</taxon>
        <taxon>Dikarya</taxon>
        <taxon>Ascomycota</taxon>
        <taxon>Pezizomycotina</taxon>
        <taxon>Sordariomycetes</taxon>
        <taxon>Xylariomycetidae</taxon>
        <taxon>Xylariales</taxon>
        <taxon>Microdochiaceae</taxon>
        <taxon>Microdochium</taxon>
    </lineage>
</organism>
<dbReference type="OrthoDB" id="1896086at2759"/>
<dbReference type="AlphaFoldDB" id="A0A9P8Y1J9"/>
<proteinExistence type="predicted"/>
<feature type="compositionally biased region" description="Low complexity" evidence="1">
    <location>
        <begin position="35"/>
        <end position="49"/>
    </location>
</feature>
<accession>A0A9P8Y1J9</accession>
<evidence type="ECO:0000256" key="1">
    <source>
        <dbReference type="SAM" id="MobiDB-lite"/>
    </source>
</evidence>
<keyword evidence="3" id="KW-1185">Reference proteome</keyword>
<comment type="caution">
    <text evidence="2">The sequence shown here is derived from an EMBL/GenBank/DDBJ whole genome shotgun (WGS) entry which is preliminary data.</text>
</comment>
<dbReference type="EMBL" id="JAGTJQ010000006">
    <property type="protein sequence ID" value="KAH7028739.1"/>
    <property type="molecule type" value="Genomic_DNA"/>
</dbReference>
<evidence type="ECO:0008006" key="4">
    <source>
        <dbReference type="Google" id="ProtNLM"/>
    </source>
</evidence>